<protein>
    <recommendedName>
        <fullName evidence="1">Carbamoyltransferase domain-containing protein</fullName>
    </recommendedName>
</protein>
<name>A0A382WPC6_9ZZZZ</name>
<dbReference type="PANTHER" id="PTHR34847">
    <property type="entry name" value="NODULATION PROTEIN U"/>
    <property type="match status" value="1"/>
</dbReference>
<evidence type="ECO:0000313" key="2">
    <source>
        <dbReference type="EMBL" id="SVD60509.1"/>
    </source>
</evidence>
<organism evidence="2">
    <name type="scientific">marine metagenome</name>
    <dbReference type="NCBI Taxonomy" id="408172"/>
    <lineage>
        <taxon>unclassified sequences</taxon>
        <taxon>metagenomes</taxon>
        <taxon>ecological metagenomes</taxon>
    </lineage>
</organism>
<dbReference type="GO" id="GO:0003824">
    <property type="term" value="F:catalytic activity"/>
    <property type="evidence" value="ECO:0007669"/>
    <property type="project" value="InterPro"/>
</dbReference>
<sequence>MSVVLGLNCNHADSSACILKDGKLLFAIEEERINRIKHWAGLPIESIKECLNQTSVDCTEITDIAINTNPLSNIKEKT</sequence>
<dbReference type="Pfam" id="PF02543">
    <property type="entry name" value="Carbam_trans_N"/>
    <property type="match status" value="1"/>
</dbReference>
<reference evidence="2" key="1">
    <citation type="submission" date="2018-05" db="EMBL/GenBank/DDBJ databases">
        <authorList>
            <person name="Lanie J.A."/>
            <person name="Ng W.-L."/>
            <person name="Kazmierczak K.M."/>
            <person name="Andrzejewski T.M."/>
            <person name="Davidsen T.M."/>
            <person name="Wayne K.J."/>
            <person name="Tettelin H."/>
            <person name="Glass J.I."/>
            <person name="Rusch D."/>
            <person name="Podicherti R."/>
            <person name="Tsui H.-C.T."/>
            <person name="Winkler M.E."/>
        </authorList>
    </citation>
    <scope>NUCLEOTIDE SEQUENCE</scope>
</reference>
<accession>A0A382WPC6</accession>
<dbReference type="InterPro" id="IPR003696">
    <property type="entry name" value="Carbtransf_dom"/>
</dbReference>
<dbReference type="EMBL" id="UINC01161366">
    <property type="protein sequence ID" value="SVD60509.1"/>
    <property type="molecule type" value="Genomic_DNA"/>
</dbReference>
<dbReference type="InterPro" id="IPR051338">
    <property type="entry name" value="NodU/CmcH_Carbamoyltrnsfr"/>
</dbReference>
<dbReference type="Gene3D" id="3.30.420.40">
    <property type="match status" value="1"/>
</dbReference>
<dbReference type="PANTHER" id="PTHR34847:SF1">
    <property type="entry name" value="NODULATION PROTEIN U"/>
    <property type="match status" value="1"/>
</dbReference>
<feature type="non-terminal residue" evidence="2">
    <location>
        <position position="78"/>
    </location>
</feature>
<dbReference type="AlphaFoldDB" id="A0A382WPC6"/>
<feature type="domain" description="Carbamoyltransferase" evidence="1">
    <location>
        <begin position="4"/>
        <end position="72"/>
    </location>
</feature>
<proteinExistence type="predicted"/>
<gene>
    <name evidence="2" type="ORF">METZ01_LOCUS413363</name>
</gene>
<evidence type="ECO:0000259" key="1">
    <source>
        <dbReference type="Pfam" id="PF02543"/>
    </source>
</evidence>